<reference evidence="2 3" key="1">
    <citation type="submission" date="2024-03" db="EMBL/GenBank/DDBJ databases">
        <title>Complete genome sequence of the green alga Chloropicon roscoffensis RCC1871.</title>
        <authorList>
            <person name="Lemieux C."/>
            <person name="Pombert J.-F."/>
            <person name="Otis C."/>
            <person name="Turmel M."/>
        </authorList>
    </citation>
    <scope>NUCLEOTIDE SEQUENCE [LARGE SCALE GENOMIC DNA]</scope>
    <source>
        <strain evidence="2 3">RCC1871</strain>
    </source>
</reference>
<protein>
    <submittedName>
        <fullName evidence="2">Uncharacterized protein</fullName>
    </submittedName>
</protein>
<gene>
    <name evidence="2" type="ORF">HKI87_09g59850</name>
</gene>
<keyword evidence="3" id="KW-1185">Reference proteome</keyword>
<dbReference type="EMBL" id="CP151509">
    <property type="protein sequence ID" value="WZN64429.1"/>
    <property type="molecule type" value="Genomic_DNA"/>
</dbReference>
<name>A0AAX4PF91_9CHLO</name>
<evidence type="ECO:0000256" key="1">
    <source>
        <dbReference type="SAM" id="MobiDB-lite"/>
    </source>
</evidence>
<dbReference type="AlphaFoldDB" id="A0AAX4PF91"/>
<evidence type="ECO:0000313" key="2">
    <source>
        <dbReference type="EMBL" id="WZN64429.1"/>
    </source>
</evidence>
<proteinExistence type="predicted"/>
<organism evidence="2 3">
    <name type="scientific">Chloropicon roscoffensis</name>
    <dbReference type="NCBI Taxonomy" id="1461544"/>
    <lineage>
        <taxon>Eukaryota</taxon>
        <taxon>Viridiplantae</taxon>
        <taxon>Chlorophyta</taxon>
        <taxon>Chloropicophyceae</taxon>
        <taxon>Chloropicales</taxon>
        <taxon>Chloropicaceae</taxon>
        <taxon>Chloropicon</taxon>
    </lineage>
</organism>
<sequence>MAGLVNEREYVPVNVDHEGYVESENALFKHVAVREREQDSNYTPATANIAPRPKSWAKTESNTQKAHKKIEALEALK</sequence>
<dbReference type="Proteomes" id="UP001472866">
    <property type="component" value="Chromosome 09"/>
</dbReference>
<evidence type="ECO:0000313" key="3">
    <source>
        <dbReference type="Proteomes" id="UP001472866"/>
    </source>
</evidence>
<accession>A0AAX4PF91</accession>
<feature type="region of interest" description="Disordered" evidence="1">
    <location>
        <begin position="36"/>
        <end position="67"/>
    </location>
</feature>